<gene>
    <name evidence="1" type="ORF">GSMUA_51320.1</name>
</gene>
<dbReference type="Proteomes" id="UP000012960">
    <property type="component" value="Unplaced"/>
</dbReference>
<protein>
    <submittedName>
        <fullName evidence="1">(wild Malaysian banana) hypothetical protein</fullName>
    </submittedName>
</protein>
<dbReference type="EnsemblPlants" id="Ma07_t03490.1">
    <property type="protein sequence ID" value="Ma07_p03490.1"/>
    <property type="gene ID" value="Ma07_g03490"/>
</dbReference>
<name>A0A804JRQ8_MUSAM</name>
<dbReference type="EMBL" id="HG996473">
    <property type="protein sequence ID" value="CAG1855506.1"/>
    <property type="molecule type" value="Genomic_DNA"/>
</dbReference>
<sequence length="53" mass="5718">MCLGRRFDPFDQLVSGQSRCEASFGAADVSPSLVAIIILITNILKILHAKLST</sequence>
<dbReference type="InParanoid" id="A0A804JRQ8"/>
<organism evidence="2 3">
    <name type="scientific">Musa acuminata subsp. malaccensis</name>
    <name type="common">Wild banana</name>
    <name type="synonym">Musa malaccensis</name>
    <dbReference type="NCBI Taxonomy" id="214687"/>
    <lineage>
        <taxon>Eukaryota</taxon>
        <taxon>Viridiplantae</taxon>
        <taxon>Streptophyta</taxon>
        <taxon>Embryophyta</taxon>
        <taxon>Tracheophyta</taxon>
        <taxon>Spermatophyta</taxon>
        <taxon>Magnoliopsida</taxon>
        <taxon>Liliopsida</taxon>
        <taxon>Zingiberales</taxon>
        <taxon>Musaceae</taxon>
        <taxon>Musa</taxon>
    </lineage>
</organism>
<evidence type="ECO:0000313" key="1">
    <source>
        <dbReference type="EMBL" id="CAG1855506.1"/>
    </source>
</evidence>
<reference evidence="2" key="2">
    <citation type="submission" date="2021-05" db="UniProtKB">
        <authorList>
            <consortium name="EnsemblPlants"/>
        </authorList>
    </citation>
    <scope>IDENTIFICATION</scope>
    <source>
        <strain evidence="2">subsp. malaccensis</strain>
    </source>
</reference>
<reference evidence="1" key="1">
    <citation type="submission" date="2021-03" db="EMBL/GenBank/DDBJ databases">
        <authorList>
            <consortium name="Genoscope - CEA"/>
            <person name="William W."/>
        </authorList>
    </citation>
    <scope>NUCLEOTIDE SEQUENCE</scope>
    <source>
        <strain evidence="1">Doubled-haploid Pahang</strain>
    </source>
</reference>
<dbReference type="AlphaFoldDB" id="A0A804JRQ8"/>
<evidence type="ECO:0000313" key="2">
    <source>
        <dbReference type="EnsemblPlants" id="Ma07_p03490.1"/>
    </source>
</evidence>
<evidence type="ECO:0000313" key="3">
    <source>
        <dbReference type="Proteomes" id="UP000012960"/>
    </source>
</evidence>
<accession>A0A804JRQ8</accession>
<dbReference type="Gramene" id="Ma07_t03490.1">
    <property type="protein sequence ID" value="Ma07_p03490.1"/>
    <property type="gene ID" value="Ma07_g03490"/>
</dbReference>
<keyword evidence="3" id="KW-1185">Reference proteome</keyword>
<proteinExistence type="predicted"/>